<protein>
    <submittedName>
        <fullName evidence="3">8879_t:CDS:1</fullName>
    </submittedName>
</protein>
<dbReference type="InterPro" id="IPR044822">
    <property type="entry name" value="Myb_DNA-bind_4"/>
</dbReference>
<gene>
    <name evidence="3" type="ORF">POCULU_LOCUS9430</name>
</gene>
<keyword evidence="4" id="KW-1185">Reference proteome</keyword>
<dbReference type="EMBL" id="CAJVPJ010003524">
    <property type="protein sequence ID" value="CAG8641198.1"/>
    <property type="molecule type" value="Genomic_DNA"/>
</dbReference>
<dbReference type="AlphaFoldDB" id="A0A9N9GZH6"/>
<feature type="region of interest" description="Disordered" evidence="1">
    <location>
        <begin position="47"/>
        <end position="74"/>
    </location>
</feature>
<proteinExistence type="predicted"/>
<feature type="non-terminal residue" evidence="3">
    <location>
        <position position="243"/>
    </location>
</feature>
<feature type="compositionally biased region" description="Basic and acidic residues" evidence="1">
    <location>
        <begin position="179"/>
        <end position="193"/>
    </location>
</feature>
<dbReference type="Pfam" id="PF13837">
    <property type="entry name" value="Myb_DNA-bind_4"/>
    <property type="match status" value="1"/>
</dbReference>
<dbReference type="OrthoDB" id="5555415at2759"/>
<name>A0A9N9GZH6_9GLOM</name>
<sequence length="243" mass="28378">SPTIPPQESDASQTASVIPETASINNITDTTNELSQSYFENNTLEIQPVAAPSGRQKKRQLEDDNSDNGDINRRRRDWSHAETLALIEVVSSNWKSLNGKRTNAEKARCWQAMFDKFSERIQGRTLGSFKKRWARLVEEYKLFLDNNKKTGAEPIEFDYEEEMREIFKDDPVFNPVYDTESREEKNSAKEQREKKRREKKEKQRAEVPTLIRDLHEQSLQQTAEFYDRLLLRIDGLIDAIKHN</sequence>
<feature type="region of interest" description="Disordered" evidence="1">
    <location>
        <begin position="1"/>
        <end position="26"/>
    </location>
</feature>
<organism evidence="3 4">
    <name type="scientific">Paraglomus occultum</name>
    <dbReference type="NCBI Taxonomy" id="144539"/>
    <lineage>
        <taxon>Eukaryota</taxon>
        <taxon>Fungi</taxon>
        <taxon>Fungi incertae sedis</taxon>
        <taxon>Mucoromycota</taxon>
        <taxon>Glomeromycotina</taxon>
        <taxon>Glomeromycetes</taxon>
        <taxon>Paraglomerales</taxon>
        <taxon>Paraglomeraceae</taxon>
        <taxon>Paraglomus</taxon>
    </lineage>
</organism>
<feature type="region of interest" description="Disordered" evidence="1">
    <location>
        <begin position="174"/>
        <end position="206"/>
    </location>
</feature>
<dbReference type="PROSITE" id="PS50090">
    <property type="entry name" value="MYB_LIKE"/>
    <property type="match status" value="1"/>
</dbReference>
<comment type="caution">
    <text evidence="3">The sequence shown here is derived from an EMBL/GenBank/DDBJ whole genome shotgun (WGS) entry which is preliminary data.</text>
</comment>
<evidence type="ECO:0000256" key="1">
    <source>
        <dbReference type="SAM" id="MobiDB-lite"/>
    </source>
</evidence>
<feature type="compositionally biased region" description="Polar residues" evidence="1">
    <location>
        <begin position="9"/>
        <end position="26"/>
    </location>
</feature>
<dbReference type="Proteomes" id="UP000789572">
    <property type="component" value="Unassembled WGS sequence"/>
</dbReference>
<evidence type="ECO:0000313" key="3">
    <source>
        <dbReference type="EMBL" id="CAG8641198.1"/>
    </source>
</evidence>
<feature type="domain" description="Myb-like" evidence="2">
    <location>
        <begin position="70"/>
        <end position="137"/>
    </location>
</feature>
<evidence type="ECO:0000313" key="4">
    <source>
        <dbReference type="Proteomes" id="UP000789572"/>
    </source>
</evidence>
<dbReference type="InterPro" id="IPR001005">
    <property type="entry name" value="SANT/Myb"/>
</dbReference>
<evidence type="ECO:0000259" key="2">
    <source>
        <dbReference type="PROSITE" id="PS50090"/>
    </source>
</evidence>
<accession>A0A9N9GZH6</accession>
<reference evidence="3" key="1">
    <citation type="submission" date="2021-06" db="EMBL/GenBank/DDBJ databases">
        <authorList>
            <person name="Kallberg Y."/>
            <person name="Tangrot J."/>
            <person name="Rosling A."/>
        </authorList>
    </citation>
    <scope>NUCLEOTIDE SEQUENCE</scope>
    <source>
        <strain evidence="3">IA702</strain>
    </source>
</reference>
<dbReference type="Gene3D" id="1.10.10.60">
    <property type="entry name" value="Homeodomain-like"/>
    <property type="match status" value="1"/>
</dbReference>